<feature type="domain" description="Lcl C-terminal" evidence="1">
    <location>
        <begin position="783"/>
        <end position="871"/>
    </location>
</feature>
<dbReference type="Proteomes" id="UP000241440">
    <property type="component" value="Unassembled WGS sequence"/>
</dbReference>
<name>A0A855SDW3_PHOAN</name>
<evidence type="ECO:0000313" key="2">
    <source>
        <dbReference type="EMBL" id="PSX05458.1"/>
    </source>
</evidence>
<accession>A0A855SDW3</accession>
<dbReference type="Pfam" id="PF07603">
    <property type="entry name" value="Lcl_C"/>
    <property type="match status" value="2"/>
</dbReference>
<organism evidence="2 3">
    <name type="scientific">Photobacterium angustum</name>
    <dbReference type="NCBI Taxonomy" id="661"/>
    <lineage>
        <taxon>Bacteria</taxon>
        <taxon>Pseudomonadati</taxon>
        <taxon>Pseudomonadota</taxon>
        <taxon>Gammaproteobacteria</taxon>
        <taxon>Vibrionales</taxon>
        <taxon>Vibrionaceae</taxon>
        <taxon>Photobacterium</taxon>
    </lineage>
</organism>
<dbReference type="EMBL" id="PYOY01000011">
    <property type="protein sequence ID" value="PSX05458.1"/>
    <property type="molecule type" value="Genomic_DNA"/>
</dbReference>
<protein>
    <recommendedName>
        <fullName evidence="1">Lcl C-terminal domain-containing protein</fullName>
    </recommendedName>
</protein>
<evidence type="ECO:0000259" key="1">
    <source>
        <dbReference type="Pfam" id="PF07603"/>
    </source>
</evidence>
<gene>
    <name evidence="2" type="ORF">C0W41_17615</name>
</gene>
<sequence length="876" mass="96616">MLENSIFLTRLAVGTALILLFGCGSGDENDDRNDVNTSKPTEVLPITALDGLSVATPGMKSFIDLSGHVLGGKAVLTSIHLLGENNNKCSPAIPNGIGFTVTPQNGEVCDYQFTVSNAQVTDSARMTVLTTTDINPVLPPLSQPLLLEPTTSPAELNVEAMLKELGEWEDGYSLDSEGLVVQSPDDNNIGQVNADGNTIEYTLPSATGWNRINYKLINNEDKTRVKVGDIYITISDTVRPSITIKNKKYDYNIANNNAIVNTRDSIDIDLSQLVDADDDNWQLVDVQSYNASVTPKEPDNITNKVLEFTAVMPGEHIISYVIADHYNNFSYGLVKVSVTAKESEKDWGDLNVLNKKFISPVTYSDGIESGFHVFPLWDSVKSNTISGYNIFIGDAYCRTLGNLPTEEQMNALYVKHYELNGSGELNNWPMEKKYLIKDNASYFSYDISSGLKGEKVTASSGAYYVTCIQNENISLSTVGNIEINPDDKNERVLFGTITKHPDMNVSISQIPELEGGGNLLGSDVELLVSGSGSELSITTLNNELGTYAIKVMDASNPENYITSQLVNYIPRTLASATIDIVKTSNGNLFTNSPSVAYLKKINGQSVADAIQKEGAEGEVAQGPAGDFYKFNFSHAENLCGHYNSMSIGYRDDWRLPSKHELKYQLYKEFDNMFTARGWPTAVRYWTKTSTDPNTYNTVSLSTGEVGSNPNEENNNYYVSCVSGLAGPEIPPVDEIAFVYDINGNLFTSSPSVSYIDNTILLDKDTGDVLEEDGTHGPSGYFYTFDWDEAVALCETYNKKHVLGRENWSLPSLKELQGLYPVFGNMFLSENWPTRKRYWSDTNANNILHFMADLKDGKSAYNNNSSKQYVSCRSVVY</sequence>
<dbReference type="InterPro" id="IPR011460">
    <property type="entry name" value="Lcl_C"/>
</dbReference>
<dbReference type="RefSeq" id="WP_107131409.1">
    <property type="nucleotide sequence ID" value="NZ_PYOV01000016.1"/>
</dbReference>
<proteinExistence type="predicted"/>
<reference evidence="2 3" key="1">
    <citation type="submission" date="2018-01" db="EMBL/GenBank/DDBJ databases">
        <title>Whole genome sequencing of Histamine producing bacteria.</title>
        <authorList>
            <person name="Butler K."/>
        </authorList>
    </citation>
    <scope>NUCLEOTIDE SEQUENCE [LARGE SCALE GENOMIC DNA]</scope>
    <source>
        <strain evidence="2 3">A2-1</strain>
    </source>
</reference>
<feature type="domain" description="Lcl C-terminal" evidence="1">
    <location>
        <begin position="629"/>
        <end position="721"/>
    </location>
</feature>
<dbReference type="AlphaFoldDB" id="A0A855SDW3"/>
<comment type="caution">
    <text evidence="2">The sequence shown here is derived from an EMBL/GenBank/DDBJ whole genome shotgun (WGS) entry which is preliminary data.</text>
</comment>
<dbReference type="GeneID" id="61231766"/>
<evidence type="ECO:0000313" key="3">
    <source>
        <dbReference type="Proteomes" id="UP000241440"/>
    </source>
</evidence>